<dbReference type="SUPFAM" id="SSF89000">
    <property type="entry name" value="post-HMGL domain-like"/>
    <property type="match status" value="1"/>
</dbReference>
<dbReference type="HAMAP" id="MF_00572">
    <property type="entry name" value="LeuA_type2"/>
    <property type="match status" value="1"/>
</dbReference>
<evidence type="ECO:0000256" key="9">
    <source>
        <dbReference type="ARBA" id="ARBA00023304"/>
    </source>
</evidence>
<accession>A0ABU4WIV9</accession>
<comment type="subcellular location">
    <subcellularLocation>
        <location evidence="10">Cytoplasm</location>
    </subcellularLocation>
</comment>
<keyword evidence="5 10" id="KW-0432">Leucine biosynthesis</keyword>
<comment type="pathway">
    <text evidence="2 10">Amino-acid biosynthesis; L-leucine biosynthesis; L-leucine from 3-methyl-2-oxobutanoate: step 1/4.</text>
</comment>
<dbReference type="Gene3D" id="3.30.160.270">
    <property type="match status" value="1"/>
</dbReference>
<keyword evidence="10" id="KW-0460">Magnesium</keyword>
<comment type="function">
    <text evidence="10">Catalyzes the condensation of the acetyl group of acetyl-CoA with 3-methyl-2-oxobutanoate (2-ketoisovalerate) to form 3-carboxy-3-hydroxy-4-methylpentanoate (2-isopropylmalate).</text>
</comment>
<evidence type="ECO:0000256" key="2">
    <source>
        <dbReference type="ARBA" id="ARBA00004689"/>
    </source>
</evidence>
<keyword evidence="12" id="KW-0012">Acyltransferase</keyword>
<organism evidence="12 13">
    <name type="scientific">Intestinicryptomonas porci</name>
    <dbReference type="NCBI Taxonomy" id="2926320"/>
    <lineage>
        <taxon>Bacteria</taxon>
        <taxon>Pseudomonadati</taxon>
        <taxon>Verrucomicrobiota</taxon>
        <taxon>Opitutia</taxon>
        <taxon>Opitutales</taxon>
        <taxon>Intestinicryptomonaceae</taxon>
        <taxon>Intestinicryptomonas</taxon>
    </lineage>
</organism>
<name>A0ABU4WIV9_9BACT</name>
<comment type="similarity">
    <text evidence="3 10">Belongs to the alpha-IPM synthase/homocitrate synthase family. LeuA type 2 subfamily.</text>
</comment>
<dbReference type="PROSITE" id="PS00815">
    <property type="entry name" value="AIPM_HOMOCIT_SYNTH_1"/>
    <property type="match status" value="1"/>
</dbReference>
<evidence type="ECO:0000256" key="5">
    <source>
        <dbReference type="ARBA" id="ARBA00022430"/>
    </source>
</evidence>
<keyword evidence="7 10" id="KW-0808">Transferase</keyword>
<evidence type="ECO:0000256" key="6">
    <source>
        <dbReference type="ARBA" id="ARBA00022605"/>
    </source>
</evidence>
<comment type="caution">
    <text evidence="12">The sequence shown here is derived from an EMBL/GenBank/DDBJ whole genome shotgun (WGS) entry which is preliminary data.</text>
</comment>
<dbReference type="PROSITE" id="PS50991">
    <property type="entry name" value="PYR_CT"/>
    <property type="match status" value="1"/>
</dbReference>
<dbReference type="Proteomes" id="UP001275932">
    <property type="component" value="Unassembled WGS sequence"/>
</dbReference>
<keyword evidence="9 10" id="KW-0100">Branched-chain amino acid biosynthesis</keyword>
<evidence type="ECO:0000256" key="4">
    <source>
        <dbReference type="ARBA" id="ARBA00012973"/>
    </source>
</evidence>
<sequence length="557" mass="62116">MNNKKYKLATWVSLPDRQWPNKVIEKAPIWCSVDLRDGNQALAVPMSIPEKLELFNTLVKIGFKEIEVGFPAASDTEFNFLRKLIEENLIPQDVCVQVLTQSREPLIRKTFEALKGVKSAIVHLYNSTSPRQRKITFNKSRDEIKQIAIDGAKLVRKFADDAEADGSHIRMEYSPESFSDTELDYALEICEAVKEIWKPTVENKIIINLPETVQYTTPNIHADQIEWMSRNISEREKVLISLHTHNDRGTGVAATELGLMAGADRVEGTLFGNGERTGNLDVVTVALNMLAQGVEPNLDFSHLPEIRSIYERCTHMEVPPRQPYAGDLVFTAFSGSHQDAIKKGMDIRRKSECGDVWEVPYLLIDPEDIGRDYEAIIRINSQSGKGGVAYVLETEYGYDIPKAMHPEVGNFINDTADRLGKELSPEEILHLFKDEFVNRVDLLKINSYKISYGENSEDVSISAKVSYKGADMEISAKGNGPINAFVNALEIAGLKNFKIADYRSHAIGSGSASDSAAYISLINPETSITTWGAGVDSNIEYAGLKALVSAYNRYNKA</sequence>
<dbReference type="InterPro" id="IPR013709">
    <property type="entry name" value="2-isopropylmalate_synth_dimer"/>
</dbReference>
<keyword evidence="6 10" id="KW-0028">Amino-acid biosynthesis</keyword>
<dbReference type="InterPro" id="IPR036230">
    <property type="entry name" value="LeuA_allosteric_dom_sf"/>
</dbReference>
<evidence type="ECO:0000313" key="12">
    <source>
        <dbReference type="EMBL" id="MDX8415364.1"/>
    </source>
</evidence>
<comment type="cofactor">
    <cofactor evidence="10">
        <name>Mg(2+)</name>
        <dbReference type="ChEBI" id="CHEBI:18420"/>
    </cofactor>
</comment>
<dbReference type="PANTHER" id="PTHR46911:SF1">
    <property type="entry name" value="2-ISOPROPYLMALATE SYNTHASE"/>
    <property type="match status" value="1"/>
</dbReference>
<feature type="binding site" evidence="10">
    <location>
        <position position="279"/>
    </location>
    <ligand>
        <name>Mg(2+)</name>
        <dbReference type="ChEBI" id="CHEBI:18420"/>
    </ligand>
</feature>
<dbReference type="CDD" id="cd07942">
    <property type="entry name" value="DRE_TIM_LeuA"/>
    <property type="match status" value="1"/>
</dbReference>
<feature type="binding site" evidence="10">
    <location>
        <position position="245"/>
    </location>
    <ligand>
        <name>Mg(2+)</name>
        <dbReference type="ChEBI" id="CHEBI:18420"/>
    </ligand>
</feature>
<dbReference type="Pfam" id="PF00682">
    <property type="entry name" value="HMGL-like"/>
    <property type="match status" value="1"/>
</dbReference>
<dbReference type="RefSeq" id="WP_370396811.1">
    <property type="nucleotide sequence ID" value="NZ_JALBUT010000004.1"/>
</dbReference>
<reference evidence="12 13" key="1">
    <citation type="submission" date="2022-03" db="EMBL/GenBank/DDBJ databases">
        <title>Novel taxa within the pig intestine.</title>
        <authorList>
            <person name="Wylensek D."/>
            <person name="Bishof K."/>
            <person name="Afrizal A."/>
            <person name="Clavel T."/>
        </authorList>
    </citation>
    <scope>NUCLEOTIDE SEQUENCE [LARGE SCALE GENOMIC DNA]</scope>
    <source>
        <strain evidence="12 13">CLA-KB-P66</strain>
    </source>
</reference>
<comment type="catalytic activity">
    <reaction evidence="1 10">
        <text>3-methyl-2-oxobutanoate + acetyl-CoA + H2O = (2S)-2-isopropylmalate + CoA + H(+)</text>
        <dbReference type="Rhea" id="RHEA:21524"/>
        <dbReference type="ChEBI" id="CHEBI:1178"/>
        <dbReference type="ChEBI" id="CHEBI:11851"/>
        <dbReference type="ChEBI" id="CHEBI:15377"/>
        <dbReference type="ChEBI" id="CHEBI:15378"/>
        <dbReference type="ChEBI" id="CHEBI:57287"/>
        <dbReference type="ChEBI" id="CHEBI:57288"/>
        <dbReference type="EC" id="2.3.3.13"/>
    </reaction>
</comment>
<evidence type="ECO:0000256" key="7">
    <source>
        <dbReference type="ARBA" id="ARBA00022679"/>
    </source>
</evidence>
<evidence type="ECO:0000256" key="1">
    <source>
        <dbReference type="ARBA" id="ARBA00000064"/>
    </source>
</evidence>
<dbReference type="PANTHER" id="PTHR46911">
    <property type="match status" value="1"/>
</dbReference>
<feature type="binding site" evidence="10">
    <location>
        <position position="243"/>
    </location>
    <ligand>
        <name>Mg(2+)</name>
        <dbReference type="ChEBI" id="CHEBI:18420"/>
    </ligand>
</feature>
<dbReference type="SUPFAM" id="SSF110921">
    <property type="entry name" value="2-isopropylmalate synthase LeuA, allosteric (dimerisation) domain"/>
    <property type="match status" value="1"/>
</dbReference>
<evidence type="ECO:0000256" key="3">
    <source>
        <dbReference type="ARBA" id="ARBA00009767"/>
    </source>
</evidence>
<dbReference type="PROSITE" id="PS00816">
    <property type="entry name" value="AIPM_HOMOCIT_SYNTH_2"/>
    <property type="match status" value="1"/>
</dbReference>
<dbReference type="InterPro" id="IPR013785">
    <property type="entry name" value="Aldolase_TIM"/>
</dbReference>
<gene>
    <name evidence="10 12" type="primary">leuA</name>
    <name evidence="12" type="ORF">MOX91_04110</name>
</gene>
<dbReference type="InterPro" id="IPR002034">
    <property type="entry name" value="AIPM/Hcit_synth_CS"/>
</dbReference>
<dbReference type="NCBIfam" id="TIGR00970">
    <property type="entry name" value="leuA_yeast"/>
    <property type="match status" value="1"/>
</dbReference>
<dbReference type="InterPro" id="IPR054692">
    <property type="entry name" value="LeuA-like_post-cat"/>
</dbReference>
<evidence type="ECO:0000256" key="10">
    <source>
        <dbReference type="HAMAP-Rule" id="MF_00572"/>
    </source>
</evidence>
<dbReference type="SUPFAM" id="SSF51569">
    <property type="entry name" value="Aldolase"/>
    <property type="match status" value="1"/>
</dbReference>
<dbReference type="NCBIfam" id="NF002991">
    <property type="entry name" value="PRK03739.1"/>
    <property type="match status" value="1"/>
</dbReference>
<comment type="subunit">
    <text evidence="10">Homodimer.</text>
</comment>
<feature type="domain" description="Pyruvate carboxyltransferase" evidence="11">
    <location>
        <begin position="28"/>
        <end position="304"/>
    </location>
</feature>
<feature type="region of interest" description="Regulatory domain" evidence="10">
    <location>
        <begin position="439"/>
        <end position="557"/>
    </location>
</feature>
<evidence type="ECO:0000256" key="8">
    <source>
        <dbReference type="ARBA" id="ARBA00022723"/>
    </source>
</evidence>
<evidence type="ECO:0000313" key="13">
    <source>
        <dbReference type="Proteomes" id="UP001275932"/>
    </source>
</evidence>
<keyword evidence="13" id="KW-1185">Reference proteome</keyword>
<dbReference type="EC" id="2.3.3.13" evidence="4 10"/>
<dbReference type="EMBL" id="JALBUT010000004">
    <property type="protein sequence ID" value="MDX8415364.1"/>
    <property type="molecule type" value="Genomic_DNA"/>
</dbReference>
<dbReference type="Gene3D" id="3.20.20.70">
    <property type="entry name" value="Aldolase class I"/>
    <property type="match status" value="1"/>
</dbReference>
<evidence type="ECO:0000259" key="11">
    <source>
        <dbReference type="PROSITE" id="PS50991"/>
    </source>
</evidence>
<dbReference type="InterPro" id="IPR000891">
    <property type="entry name" value="PYR_CT"/>
</dbReference>
<dbReference type="SMART" id="SM00917">
    <property type="entry name" value="LeuA_dimer"/>
    <property type="match status" value="1"/>
</dbReference>
<keyword evidence="8 10" id="KW-0479">Metal-binding</keyword>
<proteinExistence type="inferred from homology"/>
<dbReference type="Pfam" id="PF08502">
    <property type="entry name" value="LeuA_dimer"/>
    <property type="match status" value="1"/>
</dbReference>
<dbReference type="InterPro" id="IPR005668">
    <property type="entry name" value="IPM_Synthase"/>
</dbReference>
<feature type="binding site" evidence="10">
    <location>
        <position position="37"/>
    </location>
    <ligand>
        <name>Mg(2+)</name>
        <dbReference type="ChEBI" id="CHEBI:18420"/>
    </ligand>
</feature>
<keyword evidence="10" id="KW-0963">Cytoplasm</keyword>
<dbReference type="GO" id="GO:0003852">
    <property type="term" value="F:2-isopropylmalate synthase activity"/>
    <property type="evidence" value="ECO:0007669"/>
    <property type="project" value="UniProtKB-EC"/>
</dbReference>
<protein>
    <recommendedName>
        <fullName evidence="4 10">2-isopropylmalate synthase</fullName>
        <ecNumber evidence="4 10">2.3.3.13</ecNumber>
    </recommendedName>
    <alternativeName>
        <fullName evidence="10">Alpha-IPM synthase</fullName>
    </alternativeName>
    <alternativeName>
        <fullName evidence="10">Alpha-isopropylmalate synthase</fullName>
    </alternativeName>
</protein>
<dbReference type="InterPro" id="IPR039371">
    <property type="entry name" value="LeuA_N_DRE-TIM"/>
</dbReference>
<dbReference type="Pfam" id="PF22615">
    <property type="entry name" value="IPMS_D2"/>
    <property type="match status" value="1"/>
</dbReference>